<dbReference type="Proteomes" id="UP000800094">
    <property type="component" value="Unassembled WGS sequence"/>
</dbReference>
<dbReference type="PANTHER" id="PTHR33112">
    <property type="entry name" value="DOMAIN PROTEIN, PUTATIVE-RELATED"/>
    <property type="match status" value="1"/>
</dbReference>
<keyword evidence="3" id="KW-1185">Reference proteome</keyword>
<protein>
    <submittedName>
        <fullName evidence="2">HET-domain-containing protein</fullName>
    </submittedName>
</protein>
<feature type="domain" description="Heterokaryon incompatibility" evidence="1">
    <location>
        <begin position="228"/>
        <end position="363"/>
    </location>
</feature>
<dbReference type="AlphaFoldDB" id="A0A6A6I1F4"/>
<organism evidence="2 3">
    <name type="scientific">Trematosphaeria pertusa</name>
    <dbReference type="NCBI Taxonomy" id="390896"/>
    <lineage>
        <taxon>Eukaryota</taxon>
        <taxon>Fungi</taxon>
        <taxon>Dikarya</taxon>
        <taxon>Ascomycota</taxon>
        <taxon>Pezizomycotina</taxon>
        <taxon>Dothideomycetes</taxon>
        <taxon>Pleosporomycetidae</taxon>
        <taxon>Pleosporales</taxon>
        <taxon>Massarineae</taxon>
        <taxon>Trematosphaeriaceae</taxon>
        <taxon>Trematosphaeria</taxon>
    </lineage>
</organism>
<dbReference type="InterPro" id="IPR010730">
    <property type="entry name" value="HET"/>
</dbReference>
<evidence type="ECO:0000259" key="1">
    <source>
        <dbReference type="Pfam" id="PF06985"/>
    </source>
</evidence>
<accession>A0A6A6I1F4</accession>
<dbReference type="Pfam" id="PF06985">
    <property type="entry name" value="HET"/>
    <property type="match status" value="1"/>
</dbReference>
<gene>
    <name evidence="2" type="ORF">BU26DRAFT_522819</name>
</gene>
<proteinExistence type="predicted"/>
<reference evidence="2" key="1">
    <citation type="journal article" date="2020" name="Stud. Mycol.">
        <title>101 Dothideomycetes genomes: a test case for predicting lifestyles and emergence of pathogens.</title>
        <authorList>
            <person name="Haridas S."/>
            <person name="Albert R."/>
            <person name="Binder M."/>
            <person name="Bloem J."/>
            <person name="Labutti K."/>
            <person name="Salamov A."/>
            <person name="Andreopoulos B."/>
            <person name="Baker S."/>
            <person name="Barry K."/>
            <person name="Bills G."/>
            <person name="Bluhm B."/>
            <person name="Cannon C."/>
            <person name="Castanera R."/>
            <person name="Culley D."/>
            <person name="Daum C."/>
            <person name="Ezra D."/>
            <person name="Gonzalez J."/>
            <person name="Henrissat B."/>
            <person name="Kuo A."/>
            <person name="Liang C."/>
            <person name="Lipzen A."/>
            <person name="Lutzoni F."/>
            <person name="Magnuson J."/>
            <person name="Mondo S."/>
            <person name="Nolan M."/>
            <person name="Ohm R."/>
            <person name="Pangilinan J."/>
            <person name="Park H.-J."/>
            <person name="Ramirez L."/>
            <person name="Alfaro M."/>
            <person name="Sun H."/>
            <person name="Tritt A."/>
            <person name="Yoshinaga Y."/>
            <person name="Zwiers L.-H."/>
            <person name="Turgeon B."/>
            <person name="Goodwin S."/>
            <person name="Spatafora J."/>
            <person name="Crous P."/>
            <person name="Grigoriev I."/>
        </authorList>
    </citation>
    <scope>NUCLEOTIDE SEQUENCE</scope>
    <source>
        <strain evidence="2">CBS 122368</strain>
    </source>
</reference>
<sequence length="703" mass="79597">MSPGSKHQWLGPLEKLQSRASSPGQKCLALAVVASERGSNAERAVVETARDDDALCHRCRALDLKSYLGPQASTPKGDIATLTWVSPWTNCHLCVLLAALFHGPANGRQYERQGPTELILGCRSENTPLGKITYFDLKENIYARPSYFLFPITGPDHRPGHTDNAPPGIGRRLDPQRPDFGLVKQWLNSCRTHHVKTCGQAPDRIATALRVIDCKTRKLCMAPPGCPYIALSYLWGNTATSEESHPPEVLPSQVPKTVEGAIAVALALEIPYLWVDRYCINQNDADEKHSLIRDMDKVYQGAEVTIIASAGDNPHHGLPGIRQTTRRPQHMVKIGSYFFISSEDLGKQVRDSTWNSRGWTYQEMLLSRRRLVFTESQMYFQCMEMNCMEGLESGYVTGHFYFHGDLLAFPRHGLGAAAWSIYYRLTEYYQRKLSFDSDILNGIEGVFGALQRSKSTHSCISHFWGIPFSFHREGSGAEGHASFAAQLAWAVRLTFSRKSKIKEHGSGFPSWSWAAVKARYVMERSDALEMDITGHAFRRKRPETSRDVSVVVTHRSGERMNLMAYASHADHYTRFFPWLEFNSWSIWCSLDPFKKYRQSDTSEWLEFENVRDWAGEKLLAIYLNGFTTVAIPPLREHARFDTACLLAGEIEPGVFCRVGIWIAYRSMTEQDRSLGVGQLLERFTDSKVPELIGTWRRRTVRLV</sequence>
<evidence type="ECO:0000313" key="2">
    <source>
        <dbReference type="EMBL" id="KAF2244106.1"/>
    </source>
</evidence>
<dbReference type="GeneID" id="54583207"/>
<name>A0A6A6I1F4_9PLEO</name>
<dbReference type="PANTHER" id="PTHR33112:SF1">
    <property type="entry name" value="HETEROKARYON INCOMPATIBILITY DOMAIN-CONTAINING PROTEIN"/>
    <property type="match status" value="1"/>
</dbReference>
<evidence type="ECO:0000313" key="3">
    <source>
        <dbReference type="Proteomes" id="UP000800094"/>
    </source>
</evidence>
<dbReference type="EMBL" id="ML987203">
    <property type="protein sequence ID" value="KAF2244106.1"/>
    <property type="molecule type" value="Genomic_DNA"/>
</dbReference>
<dbReference type="RefSeq" id="XP_033679110.1">
    <property type="nucleotide sequence ID" value="XM_033829877.1"/>
</dbReference>
<dbReference type="OrthoDB" id="5428863at2759"/>